<keyword evidence="7" id="KW-1133">Transmembrane helix</keyword>
<evidence type="ECO:0000313" key="9">
    <source>
        <dbReference type="EMBL" id="ADL33290.1"/>
    </source>
</evidence>
<keyword evidence="7" id="KW-0472">Membrane</keyword>
<dbReference type="Proteomes" id="UP000001299">
    <property type="component" value="Chromosome 1"/>
</dbReference>
<reference evidence="9 10" key="1">
    <citation type="journal article" date="2010" name="PLoS ONE">
        <title>The glycobiome of the rumen bacterium Butyrivibrio proteoclasticus B316(T) highlights adaptation to a polysaccharide-rich environment.</title>
        <authorList>
            <person name="Kelly W.J."/>
            <person name="Leahy S.C."/>
            <person name="Altermann E."/>
            <person name="Yeoman C.J."/>
            <person name="Dunne J.C."/>
            <person name="Kong Z."/>
            <person name="Pacheco D.M."/>
            <person name="Li D."/>
            <person name="Noel S.J."/>
            <person name="Moon C.D."/>
            <person name="Cookson A.L."/>
            <person name="Attwood G.T."/>
        </authorList>
    </citation>
    <scope>NUCLEOTIDE SEQUENCE [LARGE SCALE GENOMIC DNA]</scope>
    <source>
        <strain evidence="10">ATCC 51982 / DSM 14932 / B316</strain>
    </source>
</reference>
<feature type="domain" description="BIG2" evidence="8">
    <location>
        <begin position="789"/>
        <end position="862"/>
    </location>
</feature>
<evidence type="ECO:0000256" key="3">
    <source>
        <dbReference type="ARBA" id="ARBA00022801"/>
    </source>
</evidence>
<dbReference type="InterPro" id="IPR017853">
    <property type="entry name" value="GH"/>
</dbReference>
<dbReference type="Gene3D" id="2.10.270.10">
    <property type="entry name" value="Cholin Binding"/>
    <property type="match status" value="1"/>
</dbReference>
<dbReference type="KEGG" id="bpb:bpr_I0544"/>
<organism evidence="9 10">
    <name type="scientific">Butyrivibrio proteoclasticus (strain ATCC 51982 / DSM 14932 / B316)</name>
    <name type="common">Clostridium proteoclasticum</name>
    <dbReference type="NCBI Taxonomy" id="515622"/>
    <lineage>
        <taxon>Bacteria</taxon>
        <taxon>Bacillati</taxon>
        <taxon>Bacillota</taxon>
        <taxon>Clostridia</taxon>
        <taxon>Lachnospirales</taxon>
        <taxon>Lachnospiraceae</taxon>
        <taxon>Butyrivibrio</taxon>
    </lineage>
</organism>
<dbReference type="InterPro" id="IPR003343">
    <property type="entry name" value="Big_2"/>
</dbReference>
<dbReference type="SMART" id="SM00635">
    <property type="entry name" value="BID_2"/>
    <property type="match status" value="5"/>
</dbReference>
<feature type="compositionally biased region" description="Acidic residues" evidence="6">
    <location>
        <begin position="82"/>
        <end position="106"/>
    </location>
</feature>
<keyword evidence="4 9" id="KW-0326">Glycosidase</keyword>
<dbReference type="EC" id="3.2.1.17" evidence="9"/>
<keyword evidence="3 9" id="KW-0378">Hydrolase</keyword>
<dbReference type="InterPro" id="IPR018077">
    <property type="entry name" value="Glyco_hydro_fam25_subgr"/>
</dbReference>
<dbReference type="Pfam" id="PF19127">
    <property type="entry name" value="Choline_bind_3"/>
    <property type="match status" value="1"/>
</dbReference>
<keyword evidence="7" id="KW-0812">Transmembrane</keyword>
<dbReference type="Gene3D" id="3.20.20.80">
    <property type="entry name" value="Glycosidases"/>
    <property type="match status" value="1"/>
</dbReference>
<evidence type="ECO:0000256" key="2">
    <source>
        <dbReference type="ARBA" id="ARBA00022737"/>
    </source>
</evidence>
<dbReference type="EMBL" id="CP001810">
    <property type="protein sequence ID" value="ADL33290.1"/>
    <property type="molecule type" value="Genomic_DNA"/>
</dbReference>
<feature type="compositionally biased region" description="Acidic residues" evidence="6">
    <location>
        <begin position="24"/>
        <end position="68"/>
    </location>
</feature>
<dbReference type="GO" id="GO:0003796">
    <property type="term" value="F:lysozyme activity"/>
    <property type="evidence" value="ECO:0007669"/>
    <property type="project" value="UniProtKB-EC"/>
</dbReference>
<name>E0S0G5_BUTPB</name>
<dbReference type="CAZy" id="GH25">
    <property type="family name" value="Glycoside Hydrolase Family 25"/>
</dbReference>
<evidence type="ECO:0000313" key="10">
    <source>
        <dbReference type="Proteomes" id="UP000001299"/>
    </source>
</evidence>
<evidence type="ECO:0000256" key="7">
    <source>
        <dbReference type="SAM" id="Phobius"/>
    </source>
</evidence>
<feature type="transmembrane region" description="Helical" evidence="7">
    <location>
        <begin position="261"/>
        <end position="281"/>
    </location>
</feature>
<feature type="domain" description="BIG2" evidence="8">
    <location>
        <begin position="712"/>
        <end position="783"/>
    </location>
</feature>
<gene>
    <name evidence="9" type="primary">lyc25E</name>
    <name evidence="9" type="ordered locus">bpr_I0544</name>
</gene>
<feature type="compositionally biased region" description="Basic and acidic residues" evidence="6">
    <location>
        <begin position="213"/>
        <end position="239"/>
    </location>
</feature>
<feature type="compositionally biased region" description="Basic and acidic residues" evidence="6">
    <location>
        <begin position="107"/>
        <end position="119"/>
    </location>
</feature>
<dbReference type="STRING" id="515622.bpr_I0544"/>
<keyword evidence="2" id="KW-0677">Repeat</keyword>
<accession>E0S0G5</accession>
<evidence type="ECO:0000256" key="1">
    <source>
        <dbReference type="ARBA" id="ARBA00010646"/>
    </source>
</evidence>
<dbReference type="SMART" id="SM00641">
    <property type="entry name" value="Glyco_25"/>
    <property type="match status" value="1"/>
</dbReference>
<feature type="domain" description="BIG2" evidence="8">
    <location>
        <begin position="867"/>
        <end position="936"/>
    </location>
</feature>
<dbReference type="RefSeq" id="WP_013279947.1">
    <property type="nucleotide sequence ID" value="NC_014387.1"/>
</dbReference>
<evidence type="ECO:0000256" key="6">
    <source>
        <dbReference type="SAM" id="MobiDB-lite"/>
    </source>
</evidence>
<dbReference type="Gene3D" id="2.60.40.1080">
    <property type="match status" value="5"/>
</dbReference>
<dbReference type="SUPFAM" id="SSF51445">
    <property type="entry name" value="(Trans)glycosidases"/>
    <property type="match status" value="1"/>
</dbReference>
<dbReference type="SUPFAM" id="SSF49373">
    <property type="entry name" value="Invasin/intimin cell-adhesion fragments"/>
    <property type="match status" value="4"/>
</dbReference>
<dbReference type="eggNOG" id="COG3757">
    <property type="taxonomic scope" value="Bacteria"/>
</dbReference>
<feature type="domain" description="BIG2" evidence="8">
    <location>
        <begin position="634"/>
        <end position="706"/>
    </location>
</feature>
<dbReference type="SUPFAM" id="SSF69360">
    <property type="entry name" value="Cell wall binding repeat"/>
    <property type="match status" value="1"/>
</dbReference>
<comment type="similarity">
    <text evidence="1">Belongs to the glycosyl hydrolase 25 family.</text>
</comment>
<dbReference type="Pfam" id="PF01183">
    <property type="entry name" value="Glyco_hydro_25"/>
    <property type="match status" value="1"/>
</dbReference>
<feature type="region of interest" description="Disordered" evidence="6">
    <location>
        <begin position="529"/>
        <end position="558"/>
    </location>
</feature>
<sequence length="1225" mass="134933">MKKRLFGLKARDKRNLSKYREDVIDLDDEEIDDYEDEGYPEDDYEDDDYPEDEEDDRYEDDYPEDEYPERDYADDVRRGQYEDDDYPEDEVDDRYEDDYPEDEDYPERDYADDVRRGQYEDDYPEEADDRYEEDNYPEDEIDDRYEEDDYPEDEIDDRYEDDDYPEDEVDDYPEDEEDYPDEDIDDRYEDEEYPEDNYEEYPEDEDDSEYYPEDSRYDERRGRDRRDRHNRRADRDRRDRGESIPAKILNFLANTSATERIAAIFAIVILAGGIATASFYAKAMGNRQQLESFAEIGANMGEETIVGQSGLIAVADAEKARAIAAELVSEDALLEEEEEEVPDDAENVTIKMTLTSIKSDMKVKFINSQTGKLVANLPLEIDVETPDGSKVTYNDHDQDGIIYKKDITAGVYKITPKALPSGYENYKLEIKTQSLTVKDQVEMKAVDVSNEVKKESQVNAAKEDTAVKTEVESQLKDTVEWVESTKVAIGENSDGKATYEEINKDSIPDPASSSMIGIRSWMFLSLGSSADSSLPDNPGTGESNAGAGGSSGENKEEKENITINEGNITLDVDQSKTLSVSGTNKDITLSTSDESIVSVDGKTITGKKAGQATITASAENCNSATITVTVKEKVIEKKKFEGYRETLNIKVGASESIGATASTSIEYTSADTSIATVSNGTVTGVKEGSTKITLRADGYEDGLVNVTVSKADPKEIKCGTSTLTVKVGESQKIAVTEPSSVTYKPENPEIASVAADGTVKGIAEGTTKITISADGYKDFTVSIIVAKADAKTMTVKPDKVSLKVNEEVSLKVEGPAASSVKYVSEKPEIATVSADGKVTGKSVGPTVIRITADGYAEKTVEVNVVGNKVPMKISKVTLVEGQSVKLASSEPNVAIKLASSNTNVVAVSDTTITGKGAGDATITVSATGYADNTVAVNVVSKSKTLKDKNGNVVYVKNDDGSYREATYDDYYKGSKFYLKKAATEYKYTGWQTIDGKTYFFDKNGNFVTGEQVIQGAKYSFGADGVLANNAGGRGIDVSKWNGNIDWSAVKNSGINFVIIRCGYRGSSAGALIEDPTFKRNIQGAQNAGIRVGVYFFTQAVNEVEAVEEASMVINLIKGYNISYPVYLDVEASHGRGDGISAAQRTANIKAFCGTIQNAGYKAGVYANKTWFTSYINTSQITNYKIWLAQYAEAVTYSASRYDMWQYTSKGRVTGINGNVDLNICY</sequence>
<dbReference type="GO" id="GO:0009253">
    <property type="term" value="P:peptidoglycan catabolic process"/>
    <property type="evidence" value="ECO:0007669"/>
    <property type="project" value="InterPro"/>
</dbReference>
<feature type="repeat" description="Cell wall-binding" evidence="5">
    <location>
        <begin position="987"/>
        <end position="1006"/>
    </location>
</feature>
<dbReference type="eggNOG" id="COG5492">
    <property type="taxonomic scope" value="Bacteria"/>
</dbReference>
<dbReference type="InterPro" id="IPR002053">
    <property type="entry name" value="Glyco_hydro_25"/>
</dbReference>
<dbReference type="AlphaFoldDB" id="E0S0G5"/>
<dbReference type="GO" id="GO:0016998">
    <property type="term" value="P:cell wall macromolecule catabolic process"/>
    <property type="evidence" value="ECO:0007669"/>
    <property type="project" value="InterPro"/>
</dbReference>
<dbReference type="PANTHER" id="PTHR34135:SF2">
    <property type="entry name" value="LYSOZYME"/>
    <property type="match status" value="1"/>
</dbReference>
<proteinExistence type="inferred from homology"/>
<feature type="compositionally biased region" description="Basic and acidic residues" evidence="6">
    <location>
        <begin position="69"/>
        <end position="81"/>
    </location>
</feature>
<keyword evidence="10" id="KW-1185">Reference proteome</keyword>
<dbReference type="PROSITE" id="PS51170">
    <property type="entry name" value="CW"/>
    <property type="match status" value="1"/>
</dbReference>
<evidence type="ECO:0000256" key="5">
    <source>
        <dbReference type="PROSITE-ProRule" id="PRU00591"/>
    </source>
</evidence>
<dbReference type="Pfam" id="PF02368">
    <property type="entry name" value="Big_2"/>
    <property type="match status" value="3"/>
</dbReference>
<feature type="compositionally biased region" description="Acidic residues" evidence="6">
    <location>
        <begin position="120"/>
        <end position="212"/>
    </location>
</feature>
<dbReference type="PROSITE" id="PS51904">
    <property type="entry name" value="GLYCOSYL_HYDROL_F25_2"/>
    <property type="match status" value="1"/>
</dbReference>
<dbReference type="eggNOG" id="COG5263">
    <property type="taxonomic scope" value="Bacteria"/>
</dbReference>
<dbReference type="GO" id="GO:0016052">
    <property type="term" value="P:carbohydrate catabolic process"/>
    <property type="evidence" value="ECO:0007669"/>
    <property type="project" value="TreeGrafter"/>
</dbReference>
<evidence type="ECO:0000256" key="4">
    <source>
        <dbReference type="ARBA" id="ARBA00023295"/>
    </source>
</evidence>
<evidence type="ECO:0000259" key="8">
    <source>
        <dbReference type="SMART" id="SM00635"/>
    </source>
</evidence>
<dbReference type="CDD" id="cd06414">
    <property type="entry name" value="GH25_LytC-like"/>
    <property type="match status" value="1"/>
</dbReference>
<dbReference type="HOGENOM" id="CLU_260669_0_0_9"/>
<feature type="region of interest" description="Disordered" evidence="6">
    <location>
        <begin position="17"/>
        <end position="239"/>
    </location>
</feature>
<protein>
    <submittedName>
        <fullName evidence="9">Lysozyme Lyc25E</fullName>
        <ecNumber evidence="9">3.2.1.17</ecNumber>
    </submittedName>
</protein>
<dbReference type="InterPro" id="IPR008964">
    <property type="entry name" value="Invasin/intimin_cell_adhesion"/>
</dbReference>
<dbReference type="InterPro" id="IPR018337">
    <property type="entry name" value="Cell_wall/Cho-bd_repeat"/>
</dbReference>
<dbReference type="PANTHER" id="PTHR34135">
    <property type="entry name" value="LYSOZYME"/>
    <property type="match status" value="1"/>
</dbReference>
<feature type="domain" description="BIG2" evidence="8">
    <location>
        <begin position="557"/>
        <end position="628"/>
    </location>
</feature>